<dbReference type="PANTHER" id="PTHR41913">
    <property type="entry name" value="DUF1684 DOMAIN-CONTAINING PROTEIN"/>
    <property type="match status" value="1"/>
</dbReference>
<dbReference type="AlphaFoldDB" id="A0A1G7AGD0"/>
<accession>A0A1G7AGD0</accession>
<name>A0A1G7AGD0_9ACTO</name>
<sequence length="309" mass="33860">MDAYEYNPDSTFPQIGRDEWAACHNYNVSMENTGSHIPQDTEAITKWQAWHQRREQELAAPHGWLSLISFTWLNSHPRTVSGFPGTFHEVDGHVLAQFDPAEGVRRGGVVVAEASIVTAEDDSDLTLHWQDRIAEVGMRGGRYMVRIRDPHAPTRTGFAGVPVFAYDPNAVVTARFTAFPAPREVEISTAREGLRGTAHLVGEVTFRYDAAAHRLAVQGDPDGVLTAVFSDATSGQETDAWRFVSFPGPGLPKKDSAAQFATTRTGEVKIDFNRALNFPMAFSDFATCPAPPAGNHLQVAIRAGEKAAR</sequence>
<keyword evidence="2" id="KW-1185">Reference proteome</keyword>
<gene>
    <name evidence="1" type="ORF">SAMN05421878_102214</name>
</gene>
<dbReference type="EMBL" id="FNAU01000002">
    <property type="protein sequence ID" value="SDE13849.1"/>
    <property type="molecule type" value="Genomic_DNA"/>
</dbReference>
<organism evidence="1 2">
    <name type="scientific">Actinobaculum suis</name>
    <dbReference type="NCBI Taxonomy" id="1657"/>
    <lineage>
        <taxon>Bacteria</taxon>
        <taxon>Bacillati</taxon>
        <taxon>Actinomycetota</taxon>
        <taxon>Actinomycetes</taxon>
        <taxon>Actinomycetales</taxon>
        <taxon>Actinomycetaceae</taxon>
        <taxon>Actinobaculum</taxon>
    </lineage>
</organism>
<dbReference type="Pfam" id="PF07920">
    <property type="entry name" value="DUF1684"/>
    <property type="match status" value="1"/>
</dbReference>
<protein>
    <recommendedName>
        <fullName evidence="3">DUF1684 domain-containing protein</fullName>
    </recommendedName>
</protein>
<evidence type="ECO:0000313" key="1">
    <source>
        <dbReference type="EMBL" id="SDE13849.1"/>
    </source>
</evidence>
<evidence type="ECO:0000313" key="2">
    <source>
        <dbReference type="Proteomes" id="UP000182744"/>
    </source>
</evidence>
<dbReference type="PANTHER" id="PTHR41913:SF1">
    <property type="entry name" value="DUF1684 DOMAIN-CONTAINING PROTEIN"/>
    <property type="match status" value="1"/>
</dbReference>
<proteinExistence type="predicted"/>
<evidence type="ECO:0008006" key="3">
    <source>
        <dbReference type="Google" id="ProtNLM"/>
    </source>
</evidence>
<dbReference type="Proteomes" id="UP000182744">
    <property type="component" value="Unassembled WGS sequence"/>
</dbReference>
<reference evidence="2" key="1">
    <citation type="submission" date="2016-10" db="EMBL/GenBank/DDBJ databases">
        <authorList>
            <person name="Varghese N."/>
        </authorList>
    </citation>
    <scope>NUCLEOTIDE SEQUENCE [LARGE SCALE GENOMIC DNA]</scope>
    <source>
        <strain evidence="2">DSM 20639</strain>
    </source>
</reference>
<dbReference type="InterPro" id="IPR012467">
    <property type="entry name" value="DUF1684"/>
</dbReference>